<feature type="transmembrane region" description="Helical" evidence="1">
    <location>
        <begin position="47"/>
        <end position="68"/>
    </location>
</feature>
<proteinExistence type="predicted"/>
<protein>
    <submittedName>
        <fullName evidence="2">Uncharacterized protein</fullName>
    </submittedName>
</protein>
<evidence type="ECO:0000313" key="2">
    <source>
        <dbReference type="EMBL" id="XBG32290.1"/>
    </source>
</evidence>
<dbReference type="EMBL" id="CP157179">
    <property type="protein sequence ID" value="XBG32290.1"/>
    <property type="molecule type" value="Genomic_DNA"/>
</dbReference>
<organism evidence="2">
    <name type="scientific">Pseudomonas sp. 13.2</name>
    <dbReference type="NCBI Taxonomy" id="3144665"/>
    <lineage>
        <taxon>Bacteria</taxon>
        <taxon>Pseudomonadati</taxon>
        <taxon>Pseudomonadota</taxon>
        <taxon>Gammaproteobacteria</taxon>
        <taxon>Pseudomonadales</taxon>
        <taxon>Pseudomonadaceae</taxon>
        <taxon>Pseudomonas</taxon>
    </lineage>
</organism>
<keyword evidence="1" id="KW-0472">Membrane</keyword>
<gene>
    <name evidence="2" type="ORF">ABH853_03215</name>
</gene>
<accession>A0AAU7BIR3</accession>
<name>A0AAU7BIR3_9PSED</name>
<reference evidence="2" key="1">
    <citation type="journal article" date="2019" name="Microbiol. Resour. Announc.">
        <title>Draft Genome Sequences of Five Environmental Bacterial Isolates That Degrade Polyethylene Terephthalate Plastic.</title>
        <authorList>
            <person name="Leon-Zayas R."/>
            <person name="Roberts C."/>
            <person name="Vague M."/>
            <person name="Mellies J.L."/>
        </authorList>
    </citation>
    <scope>NUCLEOTIDE SEQUENCE</scope>
    <source>
        <strain evidence="2">13.2</strain>
    </source>
</reference>
<keyword evidence="1" id="KW-0812">Transmembrane</keyword>
<feature type="transmembrane region" description="Helical" evidence="1">
    <location>
        <begin position="21"/>
        <end position="41"/>
    </location>
</feature>
<evidence type="ECO:0000256" key="1">
    <source>
        <dbReference type="SAM" id="Phobius"/>
    </source>
</evidence>
<dbReference type="AlphaFoldDB" id="A0AAU7BIR3"/>
<sequence length="77" mass="8695">MKAIASIVEYVLSAFKHNPRYLIVLAAVLMPLSMFYFMSQITDAQPVVIFAFSTIAIFVLAYTAWIVAKVLGHQERE</sequence>
<reference evidence="2" key="2">
    <citation type="submission" date="2024-05" db="EMBL/GenBank/DDBJ databases">
        <authorList>
            <person name="Mellies J."/>
            <person name="Newton I."/>
        </authorList>
    </citation>
    <scope>NUCLEOTIDE SEQUENCE</scope>
    <source>
        <strain evidence="2">13.2</strain>
    </source>
</reference>
<keyword evidence="1" id="KW-1133">Transmembrane helix</keyword>